<evidence type="ECO:0008006" key="3">
    <source>
        <dbReference type="Google" id="ProtNLM"/>
    </source>
</evidence>
<sequence>MARTPEADVLTRVHRQRQISLAAAVVQDLMQLWRAIVDPNDPSTWQRFAELAATLIGLRRRDSAGLAADYYRAFRTAEGVDEGAPTVVMAATLAAPTVGEQVRAAGLAGYAGGRRAGQAPEQAARNGLVRATGTATRMVLSGGRTTLVDSVRADRQALGWIRIVDANPCAFCAMLASRGPVYKSARTGGFQAHDHCGCTAEPVYRGSRLPAANARLERLWNEVTQGKSGRNALNAFRRHLEGRE</sequence>
<evidence type="ECO:0000313" key="2">
    <source>
        <dbReference type="Proteomes" id="UP000539313"/>
    </source>
</evidence>
<dbReference type="AlphaFoldDB" id="A0A7W3MU90"/>
<gene>
    <name evidence="1" type="ORF">HNR21_000900</name>
</gene>
<name>A0A7W3MU90_9ACTN</name>
<reference evidence="1 2" key="1">
    <citation type="submission" date="2020-08" db="EMBL/GenBank/DDBJ databases">
        <title>Sequencing the genomes of 1000 actinobacteria strains.</title>
        <authorList>
            <person name="Klenk H.-P."/>
        </authorList>
    </citation>
    <scope>NUCLEOTIDE SEQUENCE [LARGE SCALE GENOMIC DNA]</scope>
    <source>
        <strain evidence="1 2">DSM 45823</strain>
    </source>
</reference>
<accession>A0A7W3MU90</accession>
<evidence type="ECO:0000313" key="1">
    <source>
        <dbReference type="EMBL" id="MBA9002018.1"/>
    </source>
</evidence>
<dbReference type="InterPro" id="IPR057369">
    <property type="entry name" value="VG15"/>
</dbReference>
<keyword evidence="2" id="KW-1185">Reference proteome</keyword>
<dbReference type="RefSeq" id="WP_182704181.1">
    <property type="nucleotide sequence ID" value="NZ_JACJII010000001.1"/>
</dbReference>
<dbReference type="EMBL" id="JACJII010000001">
    <property type="protein sequence ID" value="MBA9002018.1"/>
    <property type="molecule type" value="Genomic_DNA"/>
</dbReference>
<organism evidence="1 2">
    <name type="scientific">Thermomonospora cellulosilytica</name>
    <dbReference type="NCBI Taxonomy" id="1411118"/>
    <lineage>
        <taxon>Bacteria</taxon>
        <taxon>Bacillati</taxon>
        <taxon>Actinomycetota</taxon>
        <taxon>Actinomycetes</taxon>
        <taxon>Streptosporangiales</taxon>
        <taxon>Thermomonosporaceae</taxon>
        <taxon>Thermomonospora</taxon>
    </lineage>
</organism>
<proteinExistence type="predicted"/>
<dbReference type="Proteomes" id="UP000539313">
    <property type="component" value="Unassembled WGS sequence"/>
</dbReference>
<dbReference type="Pfam" id="PF25310">
    <property type="entry name" value="VG15"/>
    <property type="match status" value="1"/>
</dbReference>
<comment type="caution">
    <text evidence="1">The sequence shown here is derived from an EMBL/GenBank/DDBJ whole genome shotgun (WGS) entry which is preliminary data.</text>
</comment>
<protein>
    <recommendedName>
        <fullName evidence="3">MuF-like minor capsid protein</fullName>
    </recommendedName>
</protein>